<keyword evidence="9" id="KW-0418">Kinase</keyword>
<reference evidence="15" key="1">
    <citation type="submission" date="2021-04" db="EMBL/GenBank/DDBJ databases">
        <title>The complete genome sequence of Caulobacter sp. S6.</title>
        <authorList>
            <person name="Tang Y."/>
            <person name="Ouyang W."/>
            <person name="Liu Q."/>
            <person name="Huang B."/>
            <person name="Guo Z."/>
            <person name="Lei P."/>
        </authorList>
    </citation>
    <scope>NUCLEOTIDE SEQUENCE</scope>
    <source>
        <strain evidence="15">S6</strain>
    </source>
</reference>
<comment type="subcellular location">
    <subcellularLocation>
        <location evidence="2">Cell membrane</location>
        <topology evidence="2">Multi-pass membrane protein</topology>
    </subcellularLocation>
</comment>
<keyword evidence="8" id="KW-0547">Nucleotide-binding</keyword>
<dbReference type="KEGG" id="caul:KCG34_03305"/>
<keyword evidence="11 13" id="KW-1133">Transmembrane helix</keyword>
<organism evidence="15 16">
    <name type="scientific">Phenylobacterium montanum</name>
    <dbReference type="NCBI Taxonomy" id="2823693"/>
    <lineage>
        <taxon>Bacteria</taxon>
        <taxon>Pseudomonadati</taxon>
        <taxon>Pseudomonadota</taxon>
        <taxon>Alphaproteobacteria</taxon>
        <taxon>Caulobacterales</taxon>
        <taxon>Caulobacteraceae</taxon>
        <taxon>Phenylobacterium</taxon>
    </lineage>
</organism>
<dbReference type="InterPro" id="IPR007895">
    <property type="entry name" value="MASE1"/>
</dbReference>
<evidence type="ECO:0000256" key="5">
    <source>
        <dbReference type="ARBA" id="ARBA00022553"/>
    </source>
</evidence>
<sequence length="514" mass="54341">MAGAFAAAYLLVTLFAYQWTTGSASLAIFWPCNGILAAGLLLLPRGPALAITLVAAAVDFVSTCYVGRTPLGPAFVITVMDISEAFLAAVLIRRVGGAALNVTDLRRLGSMIFLAILPATLAVGTIGAVFFSQSFHQHFAAQWPKLVASDFLGMVIGAPTSLMIARMKRFDFGGTANPIERAGLLSLLVAVTLVVFVEPKGTAGLVVFPLVVLAAFRLSPPYMILGAVLMTIIAATCSSLGRGPFAIIDHSTPDASFMGLQSFLAAMVASAIVPMAALADKERTQRRLTRALDVARRSKHAAQQSTEQMRQVVKLQRLMVNELNHRVKNTLASVQSIASQTLRTAGSMPDARNTLNARLSALAGAHDILTRESWDGANLVDIVESAIGPYAGAGRIDISGPTVRLSPKAALAFSLTFHELCTNAAKYGALSAADGKVEVHWSLAGRTLHLDWVETGGPPAREPAHRGFGTRMILGLGRELSGMANMAFTEAGLRCMIKASIEPAQAFGESGWDG</sequence>
<evidence type="ECO:0000256" key="8">
    <source>
        <dbReference type="ARBA" id="ARBA00022741"/>
    </source>
</evidence>
<feature type="transmembrane region" description="Helical" evidence="13">
    <location>
        <begin position="203"/>
        <end position="220"/>
    </location>
</feature>
<dbReference type="InterPro" id="IPR011102">
    <property type="entry name" value="Sig_transdc_His_kinase_HWE"/>
</dbReference>
<comment type="catalytic activity">
    <reaction evidence="1">
        <text>ATP + protein L-histidine = ADP + protein N-phospho-L-histidine.</text>
        <dbReference type="EC" id="2.7.13.3"/>
    </reaction>
</comment>
<dbReference type="InterPro" id="IPR036890">
    <property type="entry name" value="HATPase_C_sf"/>
</dbReference>
<keyword evidence="5" id="KW-0597">Phosphoprotein</keyword>
<evidence type="ECO:0000313" key="16">
    <source>
        <dbReference type="Proteomes" id="UP000676409"/>
    </source>
</evidence>
<evidence type="ECO:0000256" key="4">
    <source>
        <dbReference type="ARBA" id="ARBA00022475"/>
    </source>
</evidence>
<keyword evidence="7 13" id="KW-0812">Transmembrane</keyword>
<dbReference type="EC" id="2.7.13.3" evidence="3"/>
<feature type="transmembrane region" description="Helical" evidence="13">
    <location>
        <begin position="74"/>
        <end position="92"/>
    </location>
</feature>
<feature type="domain" description="Signal transduction histidine kinase HWE region" evidence="14">
    <location>
        <begin position="322"/>
        <end position="402"/>
    </location>
</feature>
<dbReference type="Pfam" id="PF07536">
    <property type="entry name" value="HWE_HK"/>
    <property type="match status" value="1"/>
</dbReference>
<dbReference type="Pfam" id="PF05231">
    <property type="entry name" value="MASE1"/>
    <property type="match status" value="1"/>
</dbReference>
<dbReference type="GO" id="GO:0004673">
    <property type="term" value="F:protein histidine kinase activity"/>
    <property type="evidence" value="ECO:0007669"/>
    <property type="project" value="UniProtKB-EC"/>
</dbReference>
<dbReference type="GO" id="GO:0005886">
    <property type="term" value="C:plasma membrane"/>
    <property type="evidence" value="ECO:0007669"/>
    <property type="project" value="UniProtKB-SubCell"/>
</dbReference>
<protein>
    <recommendedName>
        <fullName evidence="3">histidine kinase</fullName>
        <ecNumber evidence="3">2.7.13.3</ecNumber>
    </recommendedName>
</protein>
<feature type="transmembrane region" description="Helical" evidence="13">
    <location>
        <begin position="112"/>
        <end position="131"/>
    </location>
</feature>
<evidence type="ECO:0000256" key="1">
    <source>
        <dbReference type="ARBA" id="ARBA00000085"/>
    </source>
</evidence>
<evidence type="ECO:0000256" key="10">
    <source>
        <dbReference type="ARBA" id="ARBA00022840"/>
    </source>
</evidence>
<dbReference type="GO" id="GO:0005524">
    <property type="term" value="F:ATP binding"/>
    <property type="evidence" value="ECO:0007669"/>
    <property type="project" value="UniProtKB-KW"/>
</dbReference>
<evidence type="ECO:0000256" key="11">
    <source>
        <dbReference type="ARBA" id="ARBA00022989"/>
    </source>
</evidence>
<evidence type="ECO:0000256" key="12">
    <source>
        <dbReference type="ARBA" id="ARBA00023136"/>
    </source>
</evidence>
<evidence type="ECO:0000256" key="7">
    <source>
        <dbReference type="ARBA" id="ARBA00022692"/>
    </source>
</evidence>
<keyword evidence="16" id="KW-1185">Reference proteome</keyword>
<evidence type="ECO:0000256" key="9">
    <source>
        <dbReference type="ARBA" id="ARBA00022777"/>
    </source>
</evidence>
<proteinExistence type="predicted"/>
<feature type="transmembrane region" description="Helical" evidence="13">
    <location>
        <begin position="179"/>
        <end position="197"/>
    </location>
</feature>
<evidence type="ECO:0000256" key="6">
    <source>
        <dbReference type="ARBA" id="ARBA00022679"/>
    </source>
</evidence>
<evidence type="ECO:0000256" key="2">
    <source>
        <dbReference type="ARBA" id="ARBA00004651"/>
    </source>
</evidence>
<dbReference type="Proteomes" id="UP000676409">
    <property type="component" value="Chromosome"/>
</dbReference>
<dbReference type="SMART" id="SM00911">
    <property type="entry name" value="HWE_HK"/>
    <property type="match status" value="1"/>
</dbReference>
<feature type="transmembrane region" description="Helical" evidence="13">
    <location>
        <begin position="227"/>
        <end position="248"/>
    </location>
</feature>
<evidence type="ECO:0000256" key="3">
    <source>
        <dbReference type="ARBA" id="ARBA00012438"/>
    </source>
</evidence>
<keyword evidence="12 13" id="KW-0472">Membrane</keyword>
<gene>
    <name evidence="15" type="ORF">KCG34_03305</name>
</gene>
<dbReference type="Gene3D" id="3.30.565.10">
    <property type="entry name" value="Histidine kinase-like ATPase, C-terminal domain"/>
    <property type="match status" value="1"/>
</dbReference>
<name>A0A975G112_9CAUL</name>
<evidence type="ECO:0000256" key="13">
    <source>
        <dbReference type="SAM" id="Phobius"/>
    </source>
</evidence>
<accession>A0A975G112</accession>
<evidence type="ECO:0000313" key="15">
    <source>
        <dbReference type="EMBL" id="QUD88930.1"/>
    </source>
</evidence>
<dbReference type="PANTHER" id="PTHR41523:SF7">
    <property type="entry name" value="HISTIDINE KINASE"/>
    <property type="match status" value="1"/>
</dbReference>
<keyword evidence="6" id="KW-0808">Transferase</keyword>
<dbReference type="EMBL" id="CP073078">
    <property type="protein sequence ID" value="QUD88930.1"/>
    <property type="molecule type" value="Genomic_DNA"/>
</dbReference>
<feature type="transmembrane region" description="Helical" evidence="13">
    <location>
        <begin position="260"/>
        <end position="279"/>
    </location>
</feature>
<evidence type="ECO:0000259" key="14">
    <source>
        <dbReference type="SMART" id="SM00911"/>
    </source>
</evidence>
<feature type="transmembrane region" description="Helical" evidence="13">
    <location>
        <begin position="151"/>
        <end position="167"/>
    </location>
</feature>
<dbReference type="PANTHER" id="PTHR41523">
    <property type="entry name" value="TWO-COMPONENT SYSTEM SENSOR PROTEIN"/>
    <property type="match status" value="1"/>
</dbReference>
<dbReference type="AlphaFoldDB" id="A0A975G112"/>
<keyword evidence="4" id="KW-1003">Cell membrane</keyword>
<keyword evidence="10" id="KW-0067">ATP-binding</keyword>
<dbReference type="RefSeq" id="WP_211938980.1">
    <property type="nucleotide sequence ID" value="NZ_CP073078.1"/>
</dbReference>